<feature type="transmembrane region" description="Helical" evidence="1">
    <location>
        <begin position="254"/>
        <end position="272"/>
    </location>
</feature>
<evidence type="ECO:0000256" key="1">
    <source>
        <dbReference type="SAM" id="Phobius"/>
    </source>
</evidence>
<protein>
    <recommendedName>
        <fullName evidence="4">ABC-2 type transport system permease protein</fullName>
    </recommendedName>
</protein>
<dbReference type="RefSeq" id="WP_377188945.1">
    <property type="nucleotide sequence ID" value="NZ_JBHUOG010000002.1"/>
</dbReference>
<evidence type="ECO:0000313" key="2">
    <source>
        <dbReference type="EMBL" id="MFD2796778.1"/>
    </source>
</evidence>
<feature type="transmembrane region" description="Helical" evidence="1">
    <location>
        <begin position="113"/>
        <end position="137"/>
    </location>
</feature>
<keyword evidence="1" id="KW-0812">Transmembrane</keyword>
<feature type="transmembrane region" description="Helical" evidence="1">
    <location>
        <begin position="21"/>
        <end position="41"/>
    </location>
</feature>
<accession>A0ABW5W2G6</accession>
<feature type="transmembrane region" description="Helical" evidence="1">
    <location>
        <begin position="397"/>
        <end position="418"/>
    </location>
</feature>
<keyword evidence="1" id="KW-1133">Transmembrane helix</keyword>
<feature type="transmembrane region" description="Helical" evidence="1">
    <location>
        <begin position="61"/>
        <end position="82"/>
    </location>
</feature>
<feature type="transmembrane region" description="Helical" evidence="1">
    <location>
        <begin position="334"/>
        <end position="353"/>
    </location>
</feature>
<organism evidence="2 3">
    <name type="scientific">Promicromonospora vindobonensis</name>
    <dbReference type="NCBI Taxonomy" id="195748"/>
    <lineage>
        <taxon>Bacteria</taxon>
        <taxon>Bacillati</taxon>
        <taxon>Actinomycetota</taxon>
        <taxon>Actinomycetes</taxon>
        <taxon>Micrococcales</taxon>
        <taxon>Promicromonosporaceae</taxon>
        <taxon>Promicromonospora</taxon>
    </lineage>
</organism>
<dbReference type="Proteomes" id="UP001597479">
    <property type="component" value="Unassembled WGS sequence"/>
</dbReference>
<name>A0ABW5W2G6_9MICO</name>
<proteinExistence type="predicted"/>
<keyword evidence="3" id="KW-1185">Reference proteome</keyword>
<feature type="transmembrane region" description="Helical" evidence="1">
    <location>
        <begin position="456"/>
        <end position="478"/>
    </location>
</feature>
<feature type="transmembrane region" description="Helical" evidence="1">
    <location>
        <begin position="183"/>
        <end position="203"/>
    </location>
</feature>
<evidence type="ECO:0000313" key="3">
    <source>
        <dbReference type="Proteomes" id="UP001597479"/>
    </source>
</evidence>
<feature type="transmembrane region" description="Helical" evidence="1">
    <location>
        <begin position="359"/>
        <end position="377"/>
    </location>
</feature>
<feature type="transmembrane region" description="Helical" evidence="1">
    <location>
        <begin position="424"/>
        <end position="444"/>
    </location>
</feature>
<comment type="caution">
    <text evidence="2">The sequence shown here is derived from an EMBL/GenBank/DDBJ whole genome shotgun (WGS) entry which is preliminary data.</text>
</comment>
<feature type="transmembrane region" description="Helical" evidence="1">
    <location>
        <begin position="149"/>
        <end position="171"/>
    </location>
</feature>
<reference evidence="3" key="1">
    <citation type="journal article" date="2019" name="Int. J. Syst. Evol. Microbiol.">
        <title>The Global Catalogue of Microorganisms (GCM) 10K type strain sequencing project: providing services to taxonomists for standard genome sequencing and annotation.</title>
        <authorList>
            <consortium name="The Broad Institute Genomics Platform"/>
            <consortium name="The Broad Institute Genome Sequencing Center for Infectious Disease"/>
            <person name="Wu L."/>
            <person name="Ma J."/>
        </authorList>
    </citation>
    <scope>NUCLEOTIDE SEQUENCE [LARGE SCALE GENOMIC DNA]</scope>
    <source>
        <strain evidence="3">CCM 7044</strain>
    </source>
</reference>
<feature type="transmembrane region" description="Helical" evidence="1">
    <location>
        <begin position="484"/>
        <end position="506"/>
    </location>
</feature>
<gene>
    <name evidence="2" type="ORF">ACFS27_24690</name>
</gene>
<dbReference type="EMBL" id="JBHUOG010000002">
    <property type="protein sequence ID" value="MFD2796778.1"/>
    <property type="molecule type" value="Genomic_DNA"/>
</dbReference>
<sequence length="514" mass="53521">MSPRTVWSVAVADFRDRARRPVFTVCLLVAVGVGYLAAPPAAAGYTMVKVGAFRGLYDSAYLGTMMAMVGALWLSWIGFYAVRTAVARDSTSGVGELLATTRLRTTAYLAGKFVANLMFLFAMAGALALTAPVMQLIRGESASVDLLALWAPFLLLCLPVLAVSAAAALLFETIGFLRGGLGNIAWFFGFGALFVGWFSAGLAGVTDSMRADVAAQHPGAGTEVSIGVTGEENGLGIFTWTGNHASGELFGQQAGFLLVALAVALVPALWFGRFDPSRSLHRSRAVPAPPELPAAVPAPMFARSARLTPPAVRGGGTLRLVVGETRLLLTGQPLWWWLGLAGITVVALLGAGIDARGTLLLAWIWPVLIWSRLGSFATEHDMGPLLTALPARRRRLVAEWGAGVVVTALCGLGPLIHLVLAGDVLGTGAWLGAVGFIPALAIGLGTLSRSPRPFQVVYVALWYLMVNGIAAADVMGVVRQGDQLAGPPVAAVGAAAAVALLAAAAVREARHGAR</sequence>
<keyword evidence="1" id="KW-0472">Membrane</keyword>
<evidence type="ECO:0008006" key="4">
    <source>
        <dbReference type="Google" id="ProtNLM"/>
    </source>
</evidence>